<dbReference type="Proteomes" id="UP000821845">
    <property type="component" value="Chromosome 10"/>
</dbReference>
<gene>
    <name evidence="1" type="ORF">HPB50_017152</name>
</gene>
<comment type="caution">
    <text evidence="1">The sequence shown here is derived from an EMBL/GenBank/DDBJ whole genome shotgun (WGS) entry which is preliminary data.</text>
</comment>
<reference evidence="1" key="1">
    <citation type="submission" date="2020-05" db="EMBL/GenBank/DDBJ databases">
        <title>Large-scale comparative analyses of tick genomes elucidate their genetic diversity and vector capacities.</title>
        <authorList>
            <person name="Jia N."/>
            <person name="Wang J."/>
            <person name="Shi W."/>
            <person name="Du L."/>
            <person name="Sun Y."/>
            <person name="Zhan W."/>
            <person name="Jiang J."/>
            <person name="Wang Q."/>
            <person name="Zhang B."/>
            <person name="Ji P."/>
            <person name="Sakyi L.B."/>
            <person name="Cui X."/>
            <person name="Yuan T."/>
            <person name="Jiang B."/>
            <person name="Yang W."/>
            <person name="Lam T.T.-Y."/>
            <person name="Chang Q."/>
            <person name="Ding S."/>
            <person name="Wang X."/>
            <person name="Zhu J."/>
            <person name="Ruan X."/>
            <person name="Zhao L."/>
            <person name="Wei J."/>
            <person name="Que T."/>
            <person name="Du C."/>
            <person name="Cheng J."/>
            <person name="Dai P."/>
            <person name="Han X."/>
            <person name="Huang E."/>
            <person name="Gao Y."/>
            <person name="Liu J."/>
            <person name="Shao H."/>
            <person name="Ye R."/>
            <person name="Li L."/>
            <person name="Wei W."/>
            <person name="Wang X."/>
            <person name="Wang C."/>
            <person name="Yang T."/>
            <person name="Huo Q."/>
            <person name="Li W."/>
            <person name="Guo W."/>
            <person name="Chen H."/>
            <person name="Zhou L."/>
            <person name="Ni X."/>
            <person name="Tian J."/>
            <person name="Zhou Y."/>
            <person name="Sheng Y."/>
            <person name="Liu T."/>
            <person name="Pan Y."/>
            <person name="Xia L."/>
            <person name="Li J."/>
            <person name="Zhao F."/>
            <person name="Cao W."/>
        </authorList>
    </citation>
    <scope>NUCLEOTIDE SEQUENCE</scope>
    <source>
        <strain evidence="1">Hyas-2018</strain>
    </source>
</reference>
<name>A0ACB7T8D3_HYAAI</name>
<organism evidence="1 2">
    <name type="scientific">Hyalomma asiaticum</name>
    <name type="common">Tick</name>
    <dbReference type="NCBI Taxonomy" id="266040"/>
    <lineage>
        <taxon>Eukaryota</taxon>
        <taxon>Metazoa</taxon>
        <taxon>Ecdysozoa</taxon>
        <taxon>Arthropoda</taxon>
        <taxon>Chelicerata</taxon>
        <taxon>Arachnida</taxon>
        <taxon>Acari</taxon>
        <taxon>Parasitiformes</taxon>
        <taxon>Ixodida</taxon>
        <taxon>Ixodoidea</taxon>
        <taxon>Ixodidae</taxon>
        <taxon>Hyalomminae</taxon>
        <taxon>Hyalomma</taxon>
    </lineage>
</organism>
<evidence type="ECO:0000313" key="1">
    <source>
        <dbReference type="EMBL" id="KAH6943195.1"/>
    </source>
</evidence>
<evidence type="ECO:0000313" key="2">
    <source>
        <dbReference type="Proteomes" id="UP000821845"/>
    </source>
</evidence>
<keyword evidence="2" id="KW-1185">Reference proteome</keyword>
<accession>A0ACB7T8D3</accession>
<sequence>MGVGVSRKTRAPVREVREIIWVPDRDVAPLKTLDELLEYQGQPLLCVVEPLSDAIRRGEPGSPRTIFCHDMDNNYKEDRFIYGCEEADVYRFYHWQIIDTFIYYSHHMVTIPPPGWISAAHRHGVNVLGTFILGSNDIKTINRIRGAGLAPQVAAQLAKVAAVGRFDGWLVSIGCNMLNEKNACFFNLCDGIFLNFRWTEAVLRRSAQLAGDRKADVYAGVDVFARNTWYIGGYGMYKAVQLARRCGVSAAVFAAGWVYQTQGKKRFARNQYKLWSFPDDCCSEWCLTKPPLTTSFCQGFGSKLFKAGRSVHSRPWFNLHKQQLQPRDQGESLCDTCCSVKAHTDDAYDGGCSLRVLFKRNPHVPDAKPYIRLFGCDFPLGSLEVSYTFKNLGSCTSVNNDISIVLKARNAAGEIEEVDLGVVARLPEGDSYAVTRQPDNDADETGASWVTRKYHLEDLRGAGGAVLREIGLHFLCTDKEPVVCLLGRLDIRRPGDTDDVVPIDNTGEKTVLGDDSDSDEEPEAKRLRDEQYGFDVVQA</sequence>
<protein>
    <submittedName>
        <fullName evidence="1">Uncharacterized protein</fullName>
    </submittedName>
</protein>
<proteinExistence type="predicted"/>
<dbReference type="EMBL" id="CM023490">
    <property type="protein sequence ID" value="KAH6943195.1"/>
    <property type="molecule type" value="Genomic_DNA"/>
</dbReference>